<feature type="domain" description="Alginate export" evidence="2">
    <location>
        <begin position="72"/>
        <end position="457"/>
    </location>
</feature>
<dbReference type="Gene3D" id="2.40.160.100">
    <property type="match status" value="1"/>
</dbReference>
<dbReference type="InterPro" id="IPR025388">
    <property type="entry name" value="Alginate_export_dom"/>
</dbReference>
<dbReference type="AlphaFoldDB" id="W0AGW7"/>
<keyword evidence="1" id="KW-0732">Signal</keyword>
<evidence type="ECO:0000313" key="4">
    <source>
        <dbReference type="Proteomes" id="UP000018851"/>
    </source>
</evidence>
<protein>
    <recommendedName>
        <fullName evidence="2">Alginate export domain-containing protein</fullName>
    </recommendedName>
</protein>
<dbReference type="PATRIC" id="fig|1123269.5.peg.3762"/>
<dbReference type="EMBL" id="CP006644">
    <property type="protein sequence ID" value="AHE55508.1"/>
    <property type="molecule type" value="Genomic_DNA"/>
</dbReference>
<dbReference type="Pfam" id="PF13372">
    <property type="entry name" value="Alginate_exp"/>
    <property type="match status" value="1"/>
</dbReference>
<name>W0AGW7_9SPHN</name>
<dbReference type="OrthoDB" id="311329at2"/>
<keyword evidence="4" id="KW-1185">Reference proteome</keyword>
<reference evidence="3 4" key="1">
    <citation type="submission" date="2013-07" db="EMBL/GenBank/DDBJ databases">
        <title>Completed genome of Sphingomonas sanxanigenens NX02.</title>
        <authorList>
            <person name="Ma T."/>
            <person name="Huang H."/>
            <person name="Wu M."/>
            <person name="Li X."/>
            <person name="Li G."/>
        </authorList>
    </citation>
    <scope>NUCLEOTIDE SEQUENCE [LARGE SCALE GENOMIC DNA]</scope>
    <source>
        <strain evidence="3 4">NX02</strain>
    </source>
</reference>
<feature type="chain" id="PRO_5004785592" description="Alginate export domain-containing protein" evidence="1">
    <location>
        <begin position="23"/>
        <end position="467"/>
    </location>
</feature>
<sequence length="467" mass="51505">MRWSFASVAAAAATVIPVTAHAQPGTDVTRAPTLTVERYSEDWSHLADPDLRTGRWTEPFKYIELDKNASVYLTTGVEARSRFEGYANTDWGARPDDSYVWHRLMPYADLHAGKVRLFAQPILSAISDVDRPKAPVDTTGVDILQAFAEVELDIAARTSLRISAGRKLLSLGAGRLIDTRYGPNVPQAFDGSEARLTGPTYQITAIYVRPVDTSPGGFNDRTSRQKAVWGAYATNWFKGDRKSGIDLYYLGYRDAAAVFDQGADKQMIHSFGARLFGDTGKLHWNLETLLQRGTFGDGRVAAWGFASEIGYRFTQTSLRPEIALTTDVISGDHDPDDATLGTFNPMFPRGSYFASQAPIGPRNIIHIQPSATIHPHEAVTLSLKGVAYWRESRHDGIYAIPGFLVRSGRHSDARFVGKQIEFAMAWQATPELNLSASMSSFAPGRFIRETGPARTMRVAGGMANFRF</sequence>
<evidence type="ECO:0000259" key="2">
    <source>
        <dbReference type="Pfam" id="PF13372"/>
    </source>
</evidence>
<dbReference type="Proteomes" id="UP000018851">
    <property type="component" value="Chromosome"/>
</dbReference>
<organism evidence="3 4">
    <name type="scientific">Sphingomonas sanxanigenens DSM 19645 = NX02</name>
    <dbReference type="NCBI Taxonomy" id="1123269"/>
    <lineage>
        <taxon>Bacteria</taxon>
        <taxon>Pseudomonadati</taxon>
        <taxon>Pseudomonadota</taxon>
        <taxon>Alphaproteobacteria</taxon>
        <taxon>Sphingomonadales</taxon>
        <taxon>Sphingomonadaceae</taxon>
        <taxon>Sphingomonas</taxon>
    </lineage>
</organism>
<feature type="signal peptide" evidence="1">
    <location>
        <begin position="1"/>
        <end position="22"/>
    </location>
</feature>
<dbReference type="HOGENOM" id="CLU_035025_0_0_5"/>
<dbReference type="InterPro" id="IPR053728">
    <property type="entry name" value="Alginate_Permeability_Chnl"/>
</dbReference>
<evidence type="ECO:0000256" key="1">
    <source>
        <dbReference type="SAM" id="SignalP"/>
    </source>
</evidence>
<dbReference type="eggNOG" id="ENOG502Z7RB">
    <property type="taxonomic scope" value="Bacteria"/>
</dbReference>
<gene>
    <name evidence="3" type="ORF">NX02_19220</name>
</gene>
<dbReference type="STRING" id="1123269.NX02_19220"/>
<dbReference type="RefSeq" id="WP_025293674.1">
    <property type="nucleotide sequence ID" value="NZ_CP006644.1"/>
</dbReference>
<dbReference type="KEGG" id="ssan:NX02_19220"/>
<accession>W0AGW7</accession>
<proteinExistence type="predicted"/>
<evidence type="ECO:0000313" key="3">
    <source>
        <dbReference type="EMBL" id="AHE55508.1"/>
    </source>
</evidence>